<evidence type="ECO:0000313" key="1">
    <source>
        <dbReference type="EMBL" id="GBM27411.1"/>
    </source>
</evidence>
<keyword evidence="2" id="KW-1185">Reference proteome</keyword>
<proteinExistence type="predicted"/>
<name>A0A4Y2EF00_ARAVE</name>
<gene>
    <name evidence="1" type="ORF">AVEN_250438_1</name>
</gene>
<dbReference type="EMBL" id="BGPR01000584">
    <property type="protein sequence ID" value="GBM27411.1"/>
    <property type="molecule type" value="Genomic_DNA"/>
</dbReference>
<comment type="caution">
    <text evidence="1">The sequence shown here is derived from an EMBL/GenBank/DDBJ whole genome shotgun (WGS) entry which is preliminary data.</text>
</comment>
<reference evidence="1 2" key="1">
    <citation type="journal article" date="2019" name="Sci. Rep.">
        <title>Orb-weaving spider Araneus ventricosus genome elucidates the spidroin gene catalogue.</title>
        <authorList>
            <person name="Kono N."/>
            <person name="Nakamura H."/>
            <person name="Ohtoshi R."/>
            <person name="Moran D.A.P."/>
            <person name="Shinohara A."/>
            <person name="Yoshida Y."/>
            <person name="Fujiwara M."/>
            <person name="Mori M."/>
            <person name="Tomita M."/>
            <person name="Arakawa K."/>
        </authorList>
    </citation>
    <scope>NUCLEOTIDE SEQUENCE [LARGE SCALE GENOMIC DNA]</scope>
</reference>
<protein>
    <recommendedName>
        <fullName evidence="3">Reverse transcriptase domain-containing protein</fullName>
    </recommendedName>
</protein>
<organism evidence="1 2">
    <name type="scientific">Araneus ventricosus</name>
    <name type="common">Orbweaver spider</name>
    <name type="synonym">Epeira ventricosa</name>
    <dbReference type="NCBI Taxonomy" id="182803"/>
    <lineage>
        <taxon>Eukaryota</taxon>
        <taxon>Metazoa</taxon>
        <taxon>Ecdysozoa</taxon>
        <taxon>Arthropoda</taxon>
        <taxon>Chelicerata</taxon>
        <taxon>Arachnida</taxon>
        <taxon>Araneae</taxon>
        <taxon>Araneomorphae</taxon>
        <taxon>Entelegynae</taxon>
        <taxon>Araneoidea</taxon>
        <taxon>Araneidae</taxon>
        <taxon>Araneus</taxon>
    </lineage>
</organism>
<dbReference type="Proteomes" id="UP000499080">
    <property type="component" value="Unassembled WGS sequence"/>
</dbReference>
<evidence type="ECO:0008006" key="3">
    <source>
        <dbReference type="Google" id="ProtNLM"/>
    </source>
</evidence>
<sequence length="189" mass="21156">MIQKYTETFFLLGDSSDELQDMLDVVLQEMTNIGLNLNPSKSFSSHFSGSTPVDSVGFDPVPDYATFNNFGLCAKKLLGSLLSLWRKIGVLKSFLFPALQFVMRTGQFKKEDWSLLDDAIRHAVKEVLFLPEHAANEYVYGHTKSGCVGLPISAEESDLNRVDSAFKLLTSLDHRPCLEEFTGFCFPTN</sequence>
<evidence type="ECO:0000313" key="2">
    <source>
        <dbReference type="Proteomes" id="UP000499080"/>
    </source>
</evidence>
<dbReference type="AlphaFoldDB" id="A0A4Y2EF00"/>
<accession>A0A4Y2EF00</accession>
<dbReference type="OrthoDB" id="6436077at2759"/>